<feature type="domain" description="Major facilitator superfamily (MFS) profile" evidence="8">
    <location>
        <begin position="1"/>
        <end position="435"/>
    </location>
</feature>
<feature type="transmembrane region" description="Helical" evidence="7">
    <location>
        <begin position="243"/>
        <end position="266"/>
    </location>
</feature>
<evidence type="ECO:0000256" key="2">
    <source>
        <dbReference type="ARBA" id="ARBA00022448"/>
    </source>
</evidence>
<accession>A0A409WED8</accession>
<organism evidence="9 10">
    <name type="scientific">Panaeolus cyanescens</name>
    <dbReference type="NCBI Taxonomy" id="181874"/>
    <lineage>
        <taxon>Eukaryota</taxon>
        <taxon>Fungi</taxon>
        <taxon>Dikarya</taxon>
        <taxon>Basidiomycota</taxon>
        <taxon>Agaricomycotina</taxon>
        <taxon>Agaricomycetes</taxon>
        <taxon>Agaricomycetidae</taxon>
        <taxon>Agaricales</taxon>
        <taxon>Agaricineae</taxon>
        <taxon>Galeropsidaceae</taxon>
        <taxon>Panaeolus</taxon>
    </lineage>
</organism>
<evidence type="ECO:0000313" key="9">
    <source>
        <dbReference type="EMBL" id="PPQ76872.1"/>
    </source>
</evidence>
<dbReference type="STRING" id="181874.A0A409WED8"/>
<keyword evidence="2" id="KW-0813">Transport</keyword>
<feature type="transmembrane region" description="Helical" evidence="7">
    <location>
        <begin position="130"/>
        <end position="150"/>
    </location>
</feature>
<feature type="transmembrane region" description="Helical" evidence="7">
    <location>
        <begin position="331"/>
        <end position="354"/>
    </location>
</feature>
<feature type="transmembrane region" description="Helical" evidence="7">
    <location>
        <begin position="40"/>
        <end position="59"/>
    </location>
</feature>
<feature type="transmembrane region" description="Helical" evidence="7">
    <location>
        <begin position="100"/>
        <end position="124"/>
    </location>
</feature>
<feature type="transmembrane region" description="Helical" evidence="7">
    <location>
        <begin position="278"/>
        <end position="300"/>
    </location>
</feature>
<keyword evidence="3 7" id="KW-0812">Transmembrane</keyword>
<dbReference type="OrthoDB" id="440755at2759"/>
<dbReference type="AlphaFoldDB" id="A0A409WED8"/>
<dbReference type="EMBL" id="NHTK01005522">
    <property type="protein sequence ID" value="PPQ76872.1"/>
    <property type="molecule type" value="Genomic_DNA"/>
</dbReference>
<dbReference type="InterPro" id="IPR036259">
    <property type="entry name" value="MFS_trans_sf"/>
</dbReference>
<gene>
    <name evidence="9" type="ORF">CVT24_008637</name>
</gene>
<feature type="transmembrane region" description="Helical" evidence="7">
    <location>
        <begin position="366"/>
        <end position="392"/>
    </location>
</feature>
<dbReference type="InParanoid" id="A0A409WED8"/>
<reference evidence="9 10" key="1">
    <citation type="journal article" date="2018" name="Evol. Lett.">
        <title>Horizontal gene cluster transfer increased hallucinogenic mushroom diversity.</title>
        <authorList>
            <person name="Reynolds H.T."/>
            <person name="Vijayakumar V."/>
            <person name="Gluck-Thaler E."/>
            <person name="Korotkin H.B."/>
            <person name="Matheny P.B."/>
            <person name="Slot J.C."/>
        </authorList>
    </citation>
    <scope>NUCLEOTIDE SEQUENCE [LARGE SCALE GENOMIC DNA]</scope>
    <source>
        <strain evidence="9 10">2629</strain>
    </source>
</reference>
<evidence type="ECO:0000256" key="6">
    <source>
        <dbReference type="SAM" id="MobiDB-lite"/>
    </source>
</evidence>
<dbReference type="Proteomes" id="UP000284842">
    <property type="component" value="Unassembled WGS sequence"/>
</dbReference>
<feature type="transmembrane region" description="Helical" evidence="7">
    <location>
        <begin position="307"/>
        <end position="325"/>
    </location>
</feature>
<feature type="region of interest" description="Disordered" evidence="6">
    <location>
        <begin position="441"/>
        <end position="475"/>
    </location>
</feature>
<dbReference type="InterPro" id="IPR011701">
    <property type="entry name" value="MFS"/>
</dbReference>
<protein>
    <recommendedName>
        <fullName evidence="8">Major facilitator superfamily (MFS) profile domain-containing protein</fullName>
    </recommendedName>
</protein>
<dbReference type="GO" id="GO:0016020">
    <property type="term" value="C:membrane"/>
    <property type="evidence" value="ECO:0007669"/>
    <property type="project" value="UniProtKB-SubCell"/>
</dbReference>
<keyword evidence="4 7" id="KW-1133">Transmembrane helix</keyword>
<dbReference type="PROSITE" id="PS50850">
    <property type="entry name" value="MFS"/>
    <property type="match status" value="1"/>
</dbReference>
<evidence type="ECO:0000313" key="10">
    <source>
        <dbReference type="Proteomes" id="UP000284842"/>
    </source>
</evidence>
<feature type="transmembrane region" description="Helical" evidence="7">
    <location>
        <begin position="171"/>
        <end position="191"/>
    </location>
</feature>
<keyword evidence="10" id="KW-1185">Reference proteome</keyword>
<evidence type="ECO:0000256" key="7">
    <source>
        <dbReference type="SAM" id="Phobius"/>
    </source>
</evidence>
<evidence type="ECO:0000256" key="4">
    <source>
        <dbReference type="ARBA" id="ARBA00022989"/>
    </source>
</evidence>
<name>A0A409WED8_9AGAR</name>
<dbReference type="GO" id="GO:0022857">
    <property type="term" value="F:transmembrane transporter activity"/>
    <property type="evidence" value="ECO:0007669"/>
    <property type="project" value="InterPro"/>
</dbReference>
<evidence type="ECO:0000256" key="1">
    <source>
        <dbReference type="ARBA" id="ARBA00004141"/>
    </source>
</evidence>
<evidence type="ECO:0000256" key="3">
    <source>
        <dbReference type="ARBA" id="ARBA00022692"/>
    </source>
</evidence>
<dbReference type="Gene3D" id="1.20.1250.20">
    <property type="entry name" value="MFS general substrate transporter like domains"/>
    <property type="match status" value="2"/>
</dbReference>
<feature type="transmembrane region" description="Helical" evidence="7">
    <location>
        <begin position="412"/>
        <end position="431"/>
    </location>
</feature>
<feature type="transmembrane region" description="Helical" evidence="7">
    <location>
        <begin position="65"/>
        <end position="88"/>
    </location>
</feature>
<comment type="subcellular location">
    <subcellularLocation>
        <location evidence="1">Membrane</location>
        <topology evidence="1">Multi-pass membrane protein</topology>
    </subcellularLocation>
</comment>
<dbReference type="PANTHER" id="PTHR42718">
    <property type="entry name" value="MAJOR FACILITATOR SUPERFAMILY MULTIDRUG TRANSPORTER MFSC"/>
    <property type="match status" value="1"/>
</dbReference>
<evidence type="ECO:0000256" key="5">
    <source>
        <dbReference type="ARBA" id="ARBA00023136"/>
    </source>
</evidence>
<keyword evidence="5 7" id="KW-0472">Membrane</keyword>
<sequence>MATSRLSADLCSIAPNQLTDNFNIVDEQSGRVTDLYNPKWVFTVGAFIVAVFSLVAGFIRNGVVLIILRAIMGIGAALTIPSAQHILVHLYRDPTQQARAIALFGAMGALGNVLGLIISALFVYFISWPWVFYFSAIVAFAVCFGTAVLIPERRPSASPLSESLASKFKRLDILGAMIFAATLILFIFSLTSSSLEGWGSARAIAPLVISVFTLIAFFFWEAFIPESHAALPPKIWKYKNVKILTAISLVPFMWLGPIFPLYSWLWETVYQWSTIETGVHFLPIAISGSAGLFAAPFLLSLKLPLKYINILGFTFMVTGTALLPFGNSAQLYWRFTFPGLTIAAFGVSIVYVTANIGLLANTPPEVSGIIAAMFMSMLQTAGAAGVAITSLIQTSVQARKGGPMVFDGRAAVLWYLVGFAGLMMLLSIVFMTSSKPAAASNQEAISDRESAHSSVTRAEFADEPKTVDMTQPSSA</sequence>
<comment type="caution">
    <text evidence="9">The sequence shown here is derived from an EMBL/GenBank/DDBJ whole genome shotgun (WGS) entry which is preliminary data.</text>
</comment>
<feature type="transmembrane region" description="Helical" evidence="7">
    <location>
        <begin position="203"/>
        <end position="223"/>
    </location>
</feature>
<evidence type="ECO:0000259" key="8">
    <source>
        <dbReference type="PROSITE" id="PS50850"/>
    </source>
</evidence>
<proteinExistence type="predicted"/>
<dbReference type="InterPro" id="IPR020846">
    <property type="entry name" value="MFS_dom"/>
</dbReference>
<dbReference type="SUPFAM" id="SSF103473">
    <property type="entry name" value="MFS general substrate transporter"/>
    <property type="match status" value="2"/>
</dbReference>
<dbReference type="Pfam" id="PF07690">
    <property type="entry name" value="MFS_1"/>
    <property type="match status" value="1"/>
</dbReference>
<dbReference type="PANTHER" id="PTHR42718:SF9">
    <property type="entry name" value="MAJOR FACILITATOR SUPERFAMILY MULTIDRUG TRANSPORTER MFSC"/>
    <property type="match status" value="1"/>
</dbReference>